<feature type="transmembrane region" description="Helical" evidence="6">
    <location>
        <begin position="580"/>
        <end position="602"/>
    </location>
</feature>
<keyword evidence="4 6" id="KW-1133">Transmembrane helix</keyword>
<dbReference type="InterPro" id="IPR003838">
    <property type="entry name" value="ABC3_permease_C"/>
</dbReference>
<feature type="transmembrane region" description="Helical" evidence="6">
    <location>
        <begin position="275"/>
        <end position="296"/>
    </location>
</feature>
<dbReference type="Proteomes" id="UP000014009">
    <property type="component" value="Unassembled WGS sequence"/>
</dbReference>
<sequence>MKKMIKDYIVLLIGLVISISIFYMFQTLALNKEFTMNNSIIGSIVFVFQIGSVLVAFITFFYIFYANSFLLSLRQKELGMYLVLGAKKSKISQLLFFETFIMGMISLVLGSVFGAILSNFVSKFLTKQLEISAEGYQAFYGPAFKITFIFFSVLFLLTSVVNVIRIALKTELDLIRTEEQTERIRMKGPATILLLLCSLLGLGVGYYFVLFVGIKGAGAIMLPLFTITIGTYLIFISFLPMIVNRLKKTRYLNEKKLNAFTFAQLQFRVSSLAKILGTVTMLIGLGVGAMAGGMSLQKNVILTAERMSGYDITIHDPEAEDYKAMEKMKIVDKKQYKYKVNNEAVYYLKEELLENPPLLFGKKETTHITEQLPSSSYRMFKGEEVDPSSSTLPLNWDKSMDSDFRSNISVYNRKPVYIVDEKRYEAIQGNEHTFFIAKVDNILRYKTELKEMDDRQIEKIAATINKPKEDVYLPTNYSDYESMRAFSKVTSFMGFFLGLAFLAMMASCLMFKILSGATKDIGRYEMLRKIGVRKELLIKSMYKELGIAFLFPAILGLIHVLVGMNVFTFVKFFVNPYVNIGLPICIFLIIYVVYYLITIQLYKGIVLPKKK</sequence>
<comment type="subcellular location">
    <subcellularLocation>
        <location evidence="1 6">Cell membrane</location>
        <topology evidence="1 6">Multi-pass membrane protein</topology>
    </subcellularLocation>
</comment>
<comment type="similarity">
    <text evidence="6">Belongs to the ABC-4 integral membrane protein family.</text>
</comment>
<feature type="transmembrane region" description="Helical" evidence="6">
    <location>
        <begin position="146"/>
        <end position="168"/>
    </location>
</feature>
<keyword evidence="3 6" id="KW-0812">Transmembrane</keyword>
<feature type="transmembrane region" description="Helical" evidence="6">
    <location>
        <begin position="220"/>
        <end position="243"/>
    </location>
</feature>
<name>A0A9W5QQ64_BACCE</name>
<dbReference type="AlphaFoldDB" id="A0A9W5QQ64"/>
<evidence type="ECO:0000256" key="1">
    <source>
        <dbReference type="ARBA" id="ARBA00004651"/>
    </source>
</evidence>
<reference evidence="8 9" key="1">
    <citation type="submission" date="2012-12" db="EMBL/GenBank/DDBJ databases">
        <title>The Genome Sequence of Bacillus cereus HuB4-4.</title>
        <authorList>
            <consortium name="The Broad Institute Genome Sequencing Platform"/>
            <consortium name="The Broad Institute Genome Sequencing Center for Infectious Disease"/>
            <person name="Feldgarden M."/>
            <person name="Van der Auwera G.A."/>
            <person name="Mahillon J."/>
            <person name="Duprez V."/>
            <person name="Timmery S."/>
            <person name="Mattelet C."/>
            <person name="Dierick K."/>
            <person name="Sun M."/>
            <person name="Yu Z."/>
            <person name="Zhu L."/>
            <person name="Hu X."/>
            <person name="Shank E.B."/>
            <person name="Swiecicka I."/>
            <person name="Hansen B.M."/>
            <person name="Andrup L."/>
            <person name="Walker B."/>
            <person name="Young S.K."/>
            <person name="Zeng Q."/>
            <person name="Gargeya S."/>
            <person name="Fitzgerald M."/>
            <person name="Haas B."/>
            <person name="Abouelleil A."/>
            <person name="Alvarado L."/>
            <person name="Arachchi H.M."/>
            <person name="Berlin A.M."/>
            <person name="Chapman S.B."/>
            <person name="Dewar J."/>
            <person name="Goldberg J."/>
            <person name="Griggs A."/>
            <person name="Gujja S."/>
            <person name="Hansen M."/>
            <person name="Howarth C."/>
            <person name="Imamovic A."/>
            <person name="Larimer J."/>
            <person name="McCowan C."/>
            <person name="Murphy C."/>
            <person name="Neiman D."/>
            <person name="Pearson M."/>
            <person name="Priest M."/>
            <person name="Roberts A."/>
            <person name="Saif S."/>
            <person name="Shea T."/>
            <person name="Sisk P."/>
            <person name="Sykes S."/>
            <person name="Wortman J."/>
            <person name="Nusbaum C."/>
            <person name="Birren B."/>
        </authorList>
    </citation>
    <scope>NUCLEOTIDE SEQUENCE [LARGE SCALE GENOMIC DNA]</scope>
    <source>
        <strain evidence="8 9">HuB4-4</strain>
    </source>
</reference>
<dbReference type="InterPro" id="IPR052536">
    <property type="entry name" value="ABC-4_Integral_Memb_Prot"/>
</dbReference>
<evidence type="ECO:0000259" key="7">
    <source>
        <dbReference type="Pfam" id="PF02687"/>
    </source>
</evidence>
<evidence type="ECO:0000256" key="2">
    <source>
        <dbReference type="ARBA" id="ARBA00022475"/>
    </source>
</evidence>
<evidence type="ECO:0000313" key="8">
    <source>
        <dbReference type="EMBL" id="EOP82413.1"/>
    </source>
</evidence>
<keyword evidence="2 6" id="KW-1003">Cell membrane</keyword>
<evidence type="ECO:0000256" key="5">
    <source>
        <dbReference type="ARBA" id="ARBA00023136"/>
    </source>
</evidence>
<feature type="transmembrane region" description="Helical" evidence="6">
    <location>
        <begin position="492"/>
        <end position="514"/>
    </location>
</feature>
<dbReference type="EMBL" id="AHEF01000086">
    <property type="protein sequence ID" value="EOP82413.1"/>
    <property type="molecule type" value="Genomic_DNA"/>
</dbReference>
<keyword evidence="5 6" id="KW-0472">Membrane</keyword>
<dbReference type="PANTHER" id="PTHR46795:SF3">
    <property type="entry name" value="ABC TRANSPORTER PERMEASE"/>
    <property type="match status" value="1"/>
</dbReference>
<feature type="transmembrane region" description="Helical" evidence="6">
    <location>
        <begin position="7"/>
        <end position="28"/>
    </location>
</feature>
<dbReference type="PANTHER" id="PTHR46795">
    <property type="entry name" value="ABC TRANSPORTER PERMEASE-RELATED-RELATED"/>
    <property type="match status" value="1"/>
</dbReference>
<evidence type="ECO:0000313" key="9">
    <source>
        <dbReference type="Proteomes" id="UP000014009"/>
    </source>
</evidence>
<dbReference type="GO" id="GO:0005886">
    <property type="term" value="C:plasma membrane"/>
    <property type="evidence" value="ECO:0007669"/>
    <property type="project" value="UniProtKB-SubCell"/>
</dbReference>
<proteinExistence type="inferred from homology"/>
<feature type="transmembrane region" description="Helical" evidence="6">
    <location>
        <begin position="189"/>
        <end position="214"/>
    </location>
</feature>
<dbReference type="GO" id="GO:0055085">
    <property type="term" value="P:transmembrane transport"/>
    <property type="evidence" value="ECO:0007669"/>
    <property type="project" value="UniProtKB-UniRule"/>
</dbReference>
<evidence type="ECO:0000256" key="4">
    <source>
        <dbReference type="ARBA" id="ARBA00022989"/>
    </source>
</evidence>
<feature type="transmembrane region" description="Helical" evidence="6">
    <location>
        <begin position="40"/>
        <end position="73"/>
    </location>
</feature>
<accession>A0A9W5QQ64</accession>
<evidence type="ECO:0000256" key="3">
    <source>
        <dbReference type="ARBA" id="ARBA00022692"/>
    </source>
</evidence>
<dbReference type="InterPro" id="IPR027022">
    <property type="entry name" value="ABC_permease_BceB-typ"/>
</dbReference>
<feature type="domain" description="ABC3 transporter permease C-terminal" evidence="7">
    <location>
        <begin position="51"/>
        <end position="167"/>
    </location>
</feature>
<gene>
    <name evidence="8" type="ORF">IGM_05363</name>
</gene>
<feature type="transmembrane region" description="Helical" evidence="6">
    <location>
        <begin position="94"/>
        <end position="117"/>
    </location>
</feature>
<evidence type="ECO:0000256" key="6">
    <source>
        <dbReference type="PIRNR" id="PIRNR018968"/>
    </source>
</evidence>
<dbReference type="Pfam" id="PF02687">
    <property type="entry name" value="FtsX"/>
    <property type="match status" value="1"/>
</dbReference>
<comment type="caution">
    <text evidence="8">The sequence shown here is derived from an EMBL/GenBank/DDBJ whole genome shotgun (WGS) entry which is preliminary data.</text>
</comment>
<dbReference type="PIRSF" id="PIRSF018968">
    <property type="entry name" value="ABC_permease_BceB"/>
    <property type="match status" value="1"/>
</dbReference>
<keyword evidence="6" id="KW-0813">Transport</keyword>
<organism evidence="8 9">
    <name type="scientific">Bacillus cereus HuB4-4</name>
    <dbReference type="NCBI Taxonomy" id="1053211"/>
    <lineage>
        <taxon>Bacteria</taxon>
        <taxon>Bacillati</taxon>
        <taxon>Bacillota</taxon>
        <taxon>Bacilli</taxon>
        <taxon>Bacillales</taxon>
        <taxon>Bacillaceae</taxon>
        <taxon>Bacillus</taxon>
        <taxon>Bacillus cereus group</taxon>
    </lineage>
</organism>
<feature type="transmembrane region" description="Helical" evidence="6">
    <location>
        <begin position="547"/>
        <end position="574"/>
    </location>
</feature>
<protein>
    <recommendedName>
        <fullName evidence="7">ABC3 transporter permease C-terminal domain-containing protein</fullName>
    </recommendedName>
</protein>